<organism evidence="2 3">
    <name type="scientific">Gordonia jinhuaensis</name>
    <dbReference type="NCBI Taxonomy" id="1517702"/>
    <lineage>
        <taxon>Bacteria</taxon>
        <taxon>Bacillati</taxon>
        <taxon>Actinomycetota</taxon>
        <taxon>Actinomycetes</taxon>
        <taxon>Mycobacteriales</taxon>
        <taxon>Gordoniaceae</taxon>
        <taxon>Gordonia</taxon>
    </lineage>
</organism>
<protein>
    <submittedName>
        <fullName evidence="2">Siderophore-interacting protein</fullName>
    </submittedName>
</protein>
<dbReference type="GO" id="GO:0016491">
    <property type="term" value="F:oxidoreductase activity"/>
    <property type="evidence" value="ECO:0007669"/>
    <property type="project" value="InterPro"/>
</dbReference>
<dbReference type="InterPro" id="IPR007037">
    <property type="entry name" value="SIP_rossman_dom"/>
</dbReference>
<reference evidence="2" key="1">
    <citation type="journal article" date="2014" name="Int. J. Syst. Evol. Microbiol.">
        <title>Complete genome sequence of Corynebacterium casei LMG S-19264T (=DSM 44701T), isolated from a smear-ripened cheese.</title>
        <authorList>
            <consortium name="US DOE Joint Genome Institute (JGI-PGF)"/>
            <person name="Walter F."/>
            <person name="Albersmeier A."/>
            <person name="Kalinowski J."/>
            <person name="Ruckert C."/>
        </authorList>
    </citation>
    <scope>NUCLEOTIDE SEQUENCE</scope>
    <source>
        <strain evidence="2">CGMCC 1.12827</strain>
    </source>
</reference>
<dbReference type="InterPro" id="IPR039374">
    <property type="entry name" value="SIP_fam"/>
</dbReference>
<proteinExistence type="predicted"/>
<accession>A0A916WZ50</accession>
<dbReference type="CDD" id="cd06193">
    <property type="entry name" value="siderophore_interacting"/>
    <property type="match status" value="1"/>
</dbReference>
<dbReference type="InterPro" id="IPR017938">
    <property type="entry name" value="Riboflavin_synthase-like_b-brl"/>
</dbReference>
<gene>
    <name evidence="2" type="ORF">GCM10011489_31990</name>
</gene>
<dbReference type="Pfam" id="PF08021">
    <property type="entry name" value="FAD_binding_9"/>
    <property type="match status" value="1"/>
</dbReference>
<dbReference type="InterPro" id="IPR017927">
    <property type="entry name" value="FAD-bd_FR_type"/>
</dbReference>
<dbReference type="InterPro" id="IPR039261">
    <property type="entry name" value="FNR_nucleotide-bd"/>
</dbReference>
<dbReference type="Gene3D" id="2.40.30.10">
    <property type="entry name" value="Translation factors"/>
    <property type="match status" value="1"/>
</dbReference>
<dbReference type="Proteomes" id="UP000621454">
    <property type="component" value="Unassembled WGS sequence"/>
</dbReference>
<dbReference type="PANTHER" id="PTHR30157:SF0">
    <property type="entry name" value="NADPH-DEPENDENT FERRIC-CHELATE REDUCTASE"/>
    <property type="match status" value="1"/>
</dbReference>
<keyword evidence="3" id="KW-1185">Reference proteome</keyword>
<comment type="caution">
    <text evidence="2">The sequence shown here is derived from an EMBL/GenBank/DDBJ whole genome shotgun (WGS) entry which is preliminary data.</text>
</comment>
<reference evidence="2" key="2">
    <citation type="submission" date="2020-09" db="EMBL/GenBank/DDBJ databases">
        <authorList>
            <person name="Sun Q."/>
            <person name="Zhou Y."/>
        </authorList>
    </citation>
    <scope>NUCLEOTIDE SEQUENCE</scope>
    <source>
        <strain evidence="2">CGMCC 1.12827</strain>
    </source>
</reference>
<dbReference type="RefSeq" id="WP_188587627.1">
    <property type="nucleotide sequence ID" value="NZ_BMGC01000030.1"/>
</dbReference>
<sequence>MSAPQVHRGWQGAVLKVLRANDFTVTVTGPAELVSENYLRLPMSGGGLLTEVGVHPTMWVRLWIPTDDGKPHQRGYTLVDPDPATDTFAFEFAVHDGPAVRWAQSAAVGDTIGATMLGSKFEMPSPAPAGWLMIGDLASLPAINSLLDAIGPVPARIWLEHTSESDTTVPVRRRPGDEVVWVARTGAGAALVEAVSSAAPPIGDHSAFVACDTVTTRAVTKVLKERFSLSRKAIKAQGYWTATH</sequence>
<dbReference type="AlphaFoldDB" id="A0A916WZ50"/>
<dbReference type="SUPFAM" id="SSF63380">
    <property type="entry name" value="Riboflavin synthase domain-like"/>
    <property type="match status" value="1"/>
</dbReference>
<evidence type="ECO:0000259" key="1">
    <source>
        <dbReference type="PROSITE" id="PS51384"/>
    </source>
</evidence>
<dbReference type="PANTHER" id="PTHR30157">
    <property type="entry name" value="FERRIC REDUCTASE, NADPH-DEPENDENT"/>
    <property type="match status" value="1"/>
</dbReference>
<dbReference type="Pfam" id="PF04954">
    <property type="entry name" value="SIP"/>
    <property type="match status" value="1"/>
</dbReference>
<dbReference type="PROSITE" id="PS51384">
    <property type="entry name" value="FAD_FR"/>
    <property type="match status" value="1"/>
</dbReference>
<dbReference type="InterPro" id="IPR013113">
    <property type="entry name" value="SIP_FAD-bd"/>
</dbReference>
<name>A0A916WZ50_9ACTN</name>
<dbReference type="Gene3D" id="3.40.50.80">
    <property type="entry name" value="Nucleotide-binding domain of ferredoxin-NADP reductase (FNR) module"/>
    <property type="match status" value="1"/>
</dbReference>
<evidence type="ECO:0000313" key="3">
    <source>
        <dbReference type="Proteomes" id="UP000621454"/>
    </source>
</evidence>
<evidence type="ECO:0000313" key="2">
    <source>
        <dbReference type="EMBL" id="GGB42039.1"/>
    </source>
</evidence>
<feature type="domain" description="FAD-binding FR-type" evidence="1">
    <location>
        <begin position="20"/>
        <end position="124"/>
    </location>
</feature>
<dbReference type="EMBL" id="BMGC01000030">
    <property type="protein sequence ID" value="GGB42039.1"/>
    <property type="molecule type" value="Genomic_DNA"/>
</dbReference>